<comment type="caution">
    <text evidence="1">The sequence shown here is derived from an EMBL/GenBank/DDBJ whole genome shotgun (WGS) entry which is preliminary data.</text>
</comment>
<reference evidence="2 4" key="2">
    <citation type="submission" date="2020-08" db="EMBL/GenBank/DDBJ databases">
        <title>Genomic Encyclopedia of Type Strains, Phase IV (KMG-IV): sequencing the most valuable type-strain genomes for metagenomic binning, comparative biology and taxonomic classification.</title>
        <authorList>
            <person name="Goeker M."/>
        </authorList>
    </citation>
    <scope>NUCLEOTIDE SEQUENCE [LARGE SCALE GENOMIC DNA]</scope>
    <source>
        <strain evidence="2 4">DSM 107085</strain>
    </source>
</reference>
<dbReference type="HOGENOM" id="CLU_2541677_0_0_6"/>
<evidence type="ECO:0000313" key="2">
    <source>
        <dbReference type="EMBL" id="MBB6183833.1"/>
    </source>
</evidence>
<dbReference type="OrthoDB" id="6694149at2"/>
<name>A0A099CW16_9GAMM</name>
<dbReference type="AlphaFoldDB" id="A0A099CW16"/>
<protein>
    <submittedName>
        <fullName evidence="2">Putative DNA-binding transcriptional regulator YafY</fullName>
    </submittedName>
</protein>
<dbReference type="STRING" id="1543381.LF63_0105265"/>
<reference evidence="1 3" key="1">
    <citation type="submission" date="2014-09" db="EMBL/GenBank/DDBJ databases">
        <title>Xanthomonadaceae 3.5X direct submission.</title>
        <authorList>
            <person name="Fang T."/>
            <person name="Wang H."/>
        </authorList>
    </citation>
    <scope>NUCLEOTIDE SEQUENCE [LARGE SCALE GENOMIC DNA]</scope>
    <source>
        <strain evidence="1 3">3.5X</strain>
    </source>
</reference>
<dbReference type="EMBL" id="JACHET010000001">
    <property type="protein sequence ID" value="MBB6183833.1"/>
    <property type="molecule type" value="Genomic_DNA"/>
</dbReference>
<proteinExistence type="predicted"/>
<evidence type="ECO:0000313" key="1">
    <source>
        <dbReference type="EMBL" id="KGI77827.1"/>
    </source>
</evidence>
<dbReference type="GO" id="GO:0003677">
    <property type="term" value="F:DNA binding"/>
    <property type="evidence" value="ECO:0007669"/>
    <property type="project" value="UniProtKB-KW"/>
</dbReference>
<accession>A0A099CW16</accession>
<keyword evidence="2" id="KW-0238">DNA-binding</keyword>
<evidence type="ECO:0000313" key="3">
    <source>
        <dbReference type="Proteomes" id="UP000029708"/>
    </source>
</evidence>
<dbReference type="Proteomes" id="UP000029708">
    <property type="component" value="Unassembled WGS sequence"/>
</dbReference>
<sequence>MSIKETIASAGRNLHTIIITAREDDGSTETREAEPYSYRITGGTEKFFCYDIAKGGTRNFHVNKIISVEETNNSFTPRWEVEV</sequence>
<evidence type="ECO:0000313" key="4">
    <source>
        <dbReference type="Proteomes" id="UP000560000"/>
    </source>
</evidence>
<dbReference type="EMBL" id="JROI01000010">
    <property type="protein sequence ID" value="KGI77827.1"/>
    <property type="molecule type" value="Genomic_DNA"/>
</dbReference>
<dbReference type="Proteomes" id="UP000560000">
    <property type="component" value="Unassembled WGS sequence"/>
</dbReference>
<gene>
    <name evidence="2" type="ORF">HNQ86_001178</name>
    <name evidence="1" type="ORF">LF63_0105265</name>
</gene>
<dbReference type="RefSeq" id="WP_043100139.1">
    <property type="nucleotide sequence ID" value="NZ_JACHET010000001.1"/>
</dbReference>
<organism evidence="1 3">
    <name type="scientific">Oleiagrimonas soli</name>
    <dbReference type="NCBI Taxonomy" id="1543381"/>
    <lineage>
        <taxon>Bacteria</taxon>
        <taxon>Pseudomonadati</taxon>
        <taxon>Pseudomonadota</taxon>
        <taxon>Gammaproteobacteria</taxon>
        <taxon>Lysobacterales</taxon>
        <taxon>Rhodanobacteraceae</taxon>
        <taxon>Oleiagrimonas</taxon>
    </lineage>
</organism>
<keyword evidence="3" id="KW-1185">Reference proteome</keyword>